<dbReference type="InterPro" id="IPR016152">
    <property type="entry name" value="PTrfase/Anion_transptr"/>
</dbReference>
<proteinExistence type="predicted"/>
<dbReference type="PROSITE" id="PS51094">
    <property type="entry name" value="PTS_EIIA_TYPE_2"/>
    <property type="match status" value="1"/>
</dbReference>
<dbReference type="PANTHER" id="PTHR47738">
    <property type="entry name" value="PTS SYSTEM FRUCTOSE-LIKE EIIA COMPONENT-RELATED"/>
    <property type="match status" value="1"/>
</dbReference>
<dbReference type="InterPro" id="IPR051541">
    <property type="entry name" value="PTS_SugarTrans_NitroReg"/>
</dbReference>
<accession>A0A975BA05</accession>
<dbReference type="Pfam" id="PF00359">
    <property type="entry name" value="PTS_EIIA_2"/>
    <property type="match status" value="1"/>
</dbReference>
<name>A0A975BA05_9BACT</name>
<organism evidence="2 3">
    <name type="scientific">Desulfonema limicola</name>
    <dbReference type="NCBI Taxonomy" id="45656"/>
    <lineage>
        <taxon>Bacteria</taxon>
        <taxon>Pseudomonadati</taxon>
        <taxon>Thermodesulfobacteriota</taxon>
        <taxon>Desulfobacteria</taxon>
        <taxon>Desulfobacterales</taxon>
        <taxon>Desulfococcaceae</taxon>
        <taxon>Desulfonema</taxon>
    </lineage>
</organism>
<reference evidence="2" key="1">
    <citation type="journal article" date="2021" name="Microb. Physiol.">
        <title>Proteogenomic Insights into the Physiology of Marine, Sulfate-Reducing, Filamentous Desulfonema limicola and Desulfonema magnum.</title>
        <authorList>
            <person name="Schnaars V."/>
            <person name="Wohlbrand L."/>
            <person name="Scheve S."/>
            <person name="Hinrichs C."/>
            <person name="Reinhardt R."/>
            <person name="Rabus R."/>
        </authorList>
    </citation>
    <scope>NUCLEOTIDE SEQUENCE</scope>
    <source>
        <strain evidence="2">5ac10</strain>
    </source>
</reference>
<dbReference type="KEGG" id="dli:dnl_37250"/>
<evidence type="ECO:0000313" key="3">
    <source>
        <dbReference type="Proteomes" id="UP000663720"/>
    </source>
</evidence>
<dbReference type="InterPro" id="IPR002178">
    <property type="entry name" value="PTS_EIIA_type-2_dom"/>
</dbReference>
<dbReference type="GO" id="GO:0030295">
    <property type="term" value="F:protein kinase activator activity"/>
    <property type="evidence" value="ECO:0007669"/>
    <property type="project" value="TreeGrafter"/>
</dbReference>
<dbReference type="CDD" id="cd00211">
    <property type="entry name" value="PTS_IIA_fru"/>
    <property type="match status" value="1"/>
</dbReference>
<protein>
    <submittedName>
        <fullName evidence="2">Phosphotransferase system EIIA 2 domain-containing protein</fullName>
    </submittedName>
</protein>
<gene>
    <name evidence="2" type="ORF">dnl_37250</name>
</gene>
<dbReference type="RefSeq" id="WP_207687428.1">
    <property type="nucleotide sequence ID" value="NZ_CP061799.1"/>
</dbReference>
<dbReference type="AlphaFoldDB" id="A0A975BA05"/>
<dbReference type="Proteomes" id="UP000663720">
    <property type="component" value="Chromosome"/>
</dbReference>
<feature type="domain" description="PTS EIIA type-2" evidence="1">
    <location>
        <begin position="5"/>
        <end position="149"/>
    </location>
</feature>
<dbReference type="SUPFAM" id="SSF55804">
    <property type="entry name" value="Phoshotransferase/anion transport protein"/>
    <property type="match status" value="1"/>
</dbReference>
<dbReference type="Gene3D" id="3.40.930.10">
    <property type="entry name" value="Mannitol-specific EII, Chain A"/>
    <property type="match status" value="1"/>
</dbReference>
<dbReference type="EMBL" id="CP061799">
    <property type="protein sequence ID" value="QTA81392.1"/>
    <property type="molecule type" value="Genomic_DNA"/>
</dbReference>
<keyword evidence="3" id="KW-1185">Reference proteome</keyword>
<dbReference type="PANTHER" id="PTHR47738:SF1">
    <property type="entry name" value="NITROGEN REGULATORY PROTEIN"/>
    <property type="match status" value="1"/>
</dbReference>
<evidence type="ECO:0000313" key="2">
    <source>
        <dbReference type="EMBL" id="QTA81392.1"/>
    </source>
</evidence>
<evidence type="ECO:0000259" key="1">
    <source>
        <dbReference type="PROSITE" id="PS51094"/>
    </source>
</evidence>
<sequence>MKIWKYLKQNHIFLDTMLTDKDAVFRFVAETCENEDIVTKASVLYDAMIARENTMSTGIGKGIGLPHAVTWDTEDPAVLFIRPAIPMDFDALDSQPVDLILAMIIPGNRINLHLQILAGISRLCKNNTFLKMLRTAQDSRELWHDIQELEEKMAFH</sequence>